<dbReference type="InterPro" id="IPR029044">
    <property type="entry name" value="Nucleotide-diphossugar_trans"/>
</dbReference>
<dbReference type="EC" id="2.4.-.-" evidence="7"/>
<keyword evidence="5" id="KW-1133">Transmembrane helix</keyword>
<dbReference type="PANTHER" id="PTHR43179:SF12">
    <property type="entry name" value="GALACTOFURANOSYLTRANSFERASE GLFT2"/>
    <property type="match status" value="1"/>
</dbReference>
<gene>
    <name evidence="7" type="ORF">KIH74_24075</name>
</gene>
<dbReference type="PANTHER" id="PTHR43179">
    <property type="entry name" value="RHAMNOSYLTRANSFERASE WBBL"/>
    <property type="match status" value="1"/>
</dbReference>
<evidence type="ECO:0000313" key="7">
    <source>
        <dbReference type="EMBL" id="MBT0772042.1"/>
    </source>
</evidence>
<keyword evidence="5" id="KW-0472">Membrane</keyword>
<keyword evidence="4 7" id="KW-0808">Transferase</keyword>
<comment type="pathway">
    <text evidence="1">Cell wall biogenesis; cell wall polysaccharide biosynthesis.</text>
</comment>
<proteinExistence type="inferred from homology"/>
<dbReference type="SUPFAM" id="SSF53448">
    <property type="entry name" value="Nucleotide-diphospho-sugar transferases"/>
    <property type="match status" value="1"/>
</dbReference>
<accession>A0ABS5TLS5</accession>
<keyword evidence="8" id="KW-1185">Reference proteome</keyword>
<comment type="caution">
    <text evidence="7">The sequence shown here is derived from an EMBL/GenBank/DDBJ whole genome shotgun (WGS) entry which is preliminary data.</text>
</comment>
<feature type="domain" description="Glycosyltransferase 2-like" evidence="6">
    <location>
        <begin position="5"/>
        <end position="129"/>
    </location>
</feature>
<evidence type="ECO:0000259" key="6">
    <source>
        <dbReference type="Pfam" id="PF00535"/>
    </source>
</evidence>
<evidence type="ECO:0000256" key="2">
    <source>
        <dbReference type="ARBA" id="ARBA00006739"/>
    </source>
</evidence>
<protein>
    <submittedName>
        <fullName evidence="7">Glycosyltransferase</fullName>
        <ecNumber evidence="7">2.4.-.-</ecNumber>
    </submittedName>
</protein>
<dbReference type="Proteomes" id="UP001197247">
    <property type="component" value="Unassembled WGS sequence"/>
</dbReference>
<dbReference type="Pfam" id="PF00535">
    <property type="entry name" value="Glycos_transf_2"/>
    <property type="match status" value="1"/>
</dbReference>
<evidence type="ECO:0000256" key="3">
    <source>
        <dbReference type="ARBA" id="ARBA00022676"/>
    </source>
</evidence>
<dbReference type="InterPro" id="IPR001173">
    <property type="entry name" value="Glyco_trans_2-like"/>
</dbReference>
<organism evidence="7 8">
    <name type="scientific">Kineosporia corallincola</name>
    <dbReference type="NCBI Taxonomy" id="2835133"/>
    <lineage>
        <taxon>Bacteria</taxon>
        <taxon>Bacillati</taxon>
        <taxon>Actinomycetota</taxon>
        <taxon>Actinomycetes</taxon>
        <taxon>Kineosporiales</taxon>
        <taxon>Kineosporiaceae</taxon>
        <taxon>Kineosporia</taxon>
    </lineage>
</organism>
<dbReference type="GO" id="GO:0016757">
    <property type="term" value="F:glycosyltransferase activity"/>
    <property type="evidence" value="ECO:0007669"/>
    <property type="project" value="UniProtKB-KW"/>
</dbReference>
<dbReference type="RefSeq" id="WP_214158399.1">
    <property type="nucleotide sequence ID" value="NZ_JAHBAY010000010.1"/>
</dbReference>
<evidence type="ECO:0000256" key="5">
    <source>
        <dbReference type="SAM" id="Phobius"/>
    </source>
</evidence>
<keyword evidence="5" id="KW-0812">Transmembrane</keyword>
<keyword evidence="3 7" id="KW-0328">Glycosyltransferase</keyword>
<sequence length="288" mass="31971">MSAVSIVIISKNERGLTETLDALGRLDTELTHETVVVDSSDGVLDDIQEQFPAVTWVRFEPTGAKRVTIPEQRNLGVRTAKSDIVVFIDAGCLPTPGWLDALVTPIRSGAETVTVGAYTSRGTSVYDVQQFSDGYIEEAPTLNMAFSRAAFDAVGGFDEAFSYSSDIDFCWRVRDLGHRILMVAGALVLVDWGGTRRQTKRAWYYGAGRARLYRKHLNRLSQLPRRDPILAAYPVFLLGLPLTLFFPFYPLLLLIPLWRNRRAHPFRTMADHLTYGAGALGFLVGLAS</sequence>
<feature type="transmembrane region" description="Helical" evidence="5">
    <location>
        <begin position="231"/>
        <end position="257"/>
    </location>
</feature>
<dbReference type="Gene3D" id="3.90.550.10">
    <property type="entry name" value="Spore Coat Polysaccharide Biosynthesis Protein SpsA, Chain A"/>
    <property type="match status" value="1"/>
</dbReference>
<evidence type="ECO:0000313" key="8">
    <source>
        <dbReference type="Proteomes" id="UP001197247"/>
    </source>
</evidence>
<evidence type="ECO:0000256" key="4">
    <source>
        <dbReference type="ARBA" id="ARBA00022679"/>
    </source>
</evidence>
<evidence type="ECO:0000256" key="1">
    <source>
        <dbReference type="ARBA" id="ARBA00004776"/>
    </source>
</evidence>
<comment type="similarity">
    <text evidence="2">Belongs to the glycosyltransferase 2 family.</text>
</comment>
<dbReference type="EMBL" id="JAHBAY010000010">
    <property type="protein sequence ID" value="MBT0772042.1"/>
    <property type="molecule type" value="Genomic_DNA"/>
</dbReference>
<name>A0ABS5TLS5_9ACTN</name>
<reference evidence="7 8" key="1">
    <citation type="submission" date="2021-05" db="EMBL/GenBank/DDBJ databases">
        <title>Kineosporia and Streptomyces sp. nov. two new marine actinobacteria isolated from Coral.</title>
        <authorList>
            <person name="Buangrab K."/>
            <person name="Sutthacheep M."/>
            <person name="Yeemin T."/>
            <person name="Harunari E."/>
            <person name="Igarashi Y."/>
            <person name="Kanchanasin P."/>
            <person name="Tanasupawat S."/>
            <person name="Phongsopitanun W."/>
        </authorList>
    </citation>
    <scope>NUCLEOTIDE SEQUENCE [LARGE SCALE GENOMIC DNA]</scope>
    <source>
        <strain evidence="7 8">J2-2</strain>
    </source>
</reference>